<keyword evidence="2" id="KW-1185">Reference proteome</keyword>
<dbReference type="Gramene" id="PRQ53050">
    <property type="protein sequence ID" value="PRQ53050"/>
    <property type="gene ID" value="RchiOBHm_Chr2g0162191"/>
</dbReference>
<accession>A0A2P6S2Y4</accession>
<dbReference type="AlphaFoldDB" id="A0A2P6S2Y4"/>
<evidence type="ECO:0000313" key="2">
    <source>
        <dbReference type="Proteomes" id="UP000238479"/>
    </source>
</evidence>
<dbReference type="Proteomes" id="UP000238479">
    <property type="component" value="Chromosome 2"/>
</dbReference>
<protein>
    <submittedName>
        <fullName evidence="1">Uncharacterized protein</fullName>
    </submittedName>
</protein>
<reference evidence="1 2" key="1">
    <citation type="journal article" date="2018" name="Nat. Genet.">
        <title>The Rosa genome provides new insights in the design of modern roses.</title>
        <authorList>
            <person name="Bendahmane M."/>
        </authorList>
    </citation>
    <scope>NUCLEOTIDE SEQUENCE [LARGE SCALE GENOMIC DNA]</scope>
    <source>
        <strain evidence="2">cv. Old Blush</strain>
    </source>
</reference>
<gene>
    <name evidence="1" type="ORF">RchiOBHm_Chr2g0162191</name>
</gene>
<organism evidence="1 2">
    <name type="scientific">Rosa chinensis</name>
    <name type="common">China rose</name>
    <dbReference type="NCBI Taxonomy" id="74649"/>
    <lineage>
        <taxon>Eukaryota</taxon>
        <taxon>Viridiplantae</taxon>
        <taxon>Streptophyta</taxon>
        <taxon>Embryophyta</taxon>
        <taxon>Tracheophyta</taxon>
        <taxon>Spermatophyta</taxon>
        <taxon>Magnoliopsida</taxon>
        <taxon>eudicotyledons</taxon>
        <taxon>Gunneridae</taxon>
        <taxon>Pentapetalae</taxon>
        <taxon>rosids</taxon>
        <taxon>fabids</taxon>
        <taxon>Rosales</taxon>
        <taxon>Rosaceae</taxon>
        <taxon>Rosoideae</taxon>
        <taxon>Rosoideae incertae sedis</taxon>
        <taxon>Rosa</taxon>
    </lineage>
</organism>
<proteinExistence type="predicted"/>
<comment type="caution">
    <text evidence="1">The sequence shown here is derived from an EMBL/GenBank/DDBJ whole genome shotgun (WGS) entry which is preliminary data.</text>
</comment>
<name>A0A2P6S2Y4_ROSCH</name>
<sequence>MLLHKHVVEVADAGAGAELIIVLEILMRPSESQNFSCQHRRHVHIVMPVYSITKVETCVAPMERLSCLPYILLQI</sequence>
<dbReference type="EMBL" id="PDCK01000040">
    <property type="protein sequence ID" value="PRQ53050.1"/>
    <property type="molecule type" value="Genomic_DNA"/>
</dbReference>
<evidence type="ECO:0000313" key="1">
    <source>
        <dbReference type="EMBL" id="PRQ53050.1"/>
    </source>
</evidence>